<comment type="pathway">
    <text evidence="3 4">Sulfur metabolism; hydrogen sulfide biosynthesis; sulfite from sulfate.</text>
</comment>
<evidence type="ECO:0000256" key="2">
    <source>
        <dbReference type="ARBA" id="ARBA00023002"/>
    </source>
</evidence>
<dbReference type="GO" id="GO:0051539">
    <property type="term" value="F:4 iron, 4 sulfur cluster binding"/>
    <property type="evidence" value="ECO:0007669"/>
    <property type="project" value="UniProtKB-UniRule"/>
</dbReference>
<feature type="binding site" evidence="4">
    <location>
        <position position="230"/>
    </location>
    <ligand>
        <name>[4Fe-4S] cluster</name>
        <dbReference type="ChEBI" id="CHEBI:49883"/>
    </ligand>
</feature>
<dbReference type="NCBIfam" id="NF002537">
    <property type="entry name" value="PRK02090.1"/>
    <property type="match status" value="1"/>
</dbReference>
<dbReference type="Pfam" id="PF01507">
    <property type="entry name" value="PAPS_reduct"/>
    <property type="match status" value="1"/>
</dbReference>
<dbReference type="PANTHER" id="PTHR46509">
    <property type="entry name" value="PHOSPHOADENOSINE PHOSPHOSULFATE REDUCTASE"/>
    <property type="match status" value="1"/>
</dbReference>
<dbReference type="GO" id="GO:0070814">
    <property type="term" value="P:hydrogen sulfide biosynthetic process"/>
    <property type="evidence" value="ECO:0007669"/>
    <property type="project" value="UniProtKB-UniRule"/>
</dbReference>
<dbReference type="OrthoDB" id="9794018at2"/>
<dbReference type="EMBL" id="NTGA01000012">
    <property type="protein sequence ID" value="PAY23806.1"/>
    <property type="molecule type" value="Genomic_DNA"/>
</dbReference>
<evidence type="ECO:0000313" key="6">
    <source>
        <dbReference type="EMBL" id="PAY23806.1"/>
    </source>
</evidence>
<evidence type="ECO:0000259" key="5">
    <source>
        <dbReference type="Pfam" id="PF01507"/>
    </source>
</evidence>
<evidence type="ECO:0000256" key="3">
    <source>
        <dbReference type="ARBA" id="ARBA00024327"/>
    </source>
</evidence>
<proteinExistence type="inferred from homology"/>
<protein>
    <recommendedName>
        <fullName evidence="4">Adenosine 5'-phosphosulfate reductase</fullName>
        <shortName evidence="4">APS reductase</shortName>
        <ecNumber evidence="4">1.8.4.10</ecNumber>
    </recommendedName>
    <alternativeName>
        <fullName evidence="4">5'-adenylylsulfate reductase</fullName>
    </alternativeName>
    <alternativeName>
        <fullName evidence="4">Thioredoxin-dependent 5'-adenylylsulfate reductase</fullName>
    </alternativeName>
</protein>
<comment type="similarity">
    <text evidence="1 4">Belongs to the PAPS reductase family. CysH subfamily.</text>
</comment>
<dbReference type="PIRSF" id="PIRSF000857">
    <property type="entry name" value="PAPS_reductase"/>
    <property type="match status" value="1"/>
</dbReference>
<dbReference type="InterPro" id="IPR014729">
    <property type="entry name" value="Rossmann-like_a/b/a_fold"/>
</dbReference>
<comment type="function">
    <text evidence="4">Catalyzes the formation of sulfite from adenosine 5'-phosphosulfate (APS) using thioredoxin as an electron donor.</text>
</comment>
<evidence type="ECO:0000256" key="1">
    <source>
        <dbReference type="ARBA" id="ARBA00009732"/>
    </source>
</evidence>
<dbReference type="PANTHER" id="PTHR46509:SF1">
    <property type="entry name" value="PHOSPHOADENOSINE PHOSPHOSULFATE REDUCTASE"/>
    <property type="match status" value="1"/>
</dbReference>
<evidence type="ECO:0000313" key="7">
    <source>
        <dbReference type="Proteomes" id="UP000218810"/>
    </source>
</evidence>
<organism evidence="6 7">
    <name type="scientific">Dietzia natronolimnaea</name>
    <dbReference type="NCBI Taxonomy" id="161920"/>
    <lineage>
        <taxon>Bacteria</taxon>
        <taxon>Bacillati</taxon>
        <taxon>Actinomycetota</taxon>
        <taxon>Actinomycetes</taxon>
        <taxon>Mycobacteriales</taxon>
        <taxon>Dietziaceae</taxon>
        <taxon>Dietzia</taxon>
    </lineage>
</organism>
<dbReference type="GO" id="GO:0019379">
    <property type="term" value="P:sulfate assimilation, phosphoadenylyl sulfate reduction by phosphoadenylyl-sulfate reductase (thioredoxin)"/>
    <property type="evidence" value="ECO:0007669"/>
    <property type="project" value="UniProtKB-UniRule"/>
</dbReference>
<sequence length="260" mass="28146">MTAVALDLLPRSTVLTPGPGRRRTTEELKAIAEDAARRFDDRGLYGHHGEVDPAEVLAWAGETFGDALAVACSMANTVVPEMTAQYAPGVDVLFLDTGYHFSETIGVRDALASTPGLNVVDVRSPASREEHEAALGPRPFETNPELCCRLRKVEPLDAALSGYEAWITGLRRVDTDHRAGAAIVEWDAKHSMIKINPLVAWTLDRVHAYAEEHGCLLNPLLDDGFPSIGCEPCTHRVEAGADPRSGRWAGSSKTECGIHL</sequence>
<dbReference type="EC" id="1.8.4.10" evidence="4"/>
<feature type="active site" description="Nucleophile; cysteine thiosulfonate intermediate" evidence="4">
    <location>
        <position position="256"/>
    </location>
</feature>
<dbReference type="InterPro" id="IPR002500">
    <property type="entry name" value="PAPS_reduct_dom"/>
</dbReference>
<keyword evidence="4" id="KW-0411">Iron-sulfur</keyword>
<feature type="binding site" evidence="4">
    <location>
        <position position="233"/>
    </location>
    <ligand>
        <name>[4Fe-4S] cluster</name>
        <dbReference type="ChEBI" id="CHEBI:49883"/>
    </ligand>
</feature>
<comment type="subcellular location">
    <subcellularLocation>
        <location evidence="4">Cytoplasm</location>
    </subcellularLocation>
</comment>
<keyword evidence="4" id="KW-0963">Cytoplasm</keyword>
<feature type="domain" description="Phosphoadenosine phosphosulphate reductase" evidence="5">
    <location>
        <begin position="69"/>
        <end position="235"/>
    </location>
</feature>
<comment type="cofactor">
    <cofactor evidence="4">
        <name>[4Fe-4S] cluster</name>
        <dbReference type="ChEBI" id="CHEBI:49883"/>
    </cofactor>
    <text evidence="4">Binds 1 [4Fe-4S] cluster per subunit.</text>
</comment>
<accession>A0A2A2WRH1</accession>
<name>A0A2A2WRH1_9ACTN</name>
<dbReference type="NCBIfam" id="TIGR00434">
    <property type="entry name" value="cysH"/>
    <property type="match status" value="1"/>
</dbReference>
<feature type="binding site" evidence="4">
    <location>
        <position position="148"/>
    </location>
    <ligand>
        <name>[4Fe-4S] cluster</name>
        <dbReference type="ChEBI" id="CHEBI:49883"/>
    </ligand>
</feature>
<dbReference type="AlphaFoldDB" id="A0A2A2WRH1"/>
<dbReference type="Proteomes" id="UP000218810">
    <property type="component" value="Unassembled WGS sequence"/>
</dbReference>
<dbReference type="CDD" id="cd23945">
    <property type="entry name" value="PAPS_reductase"/>
    <property type="match status" value="1"/>
</dbReference>
<keyword evidence="2 4" id="KW-0560">Oxidoreductase</keyword>
<dbReference type="GO" id="GO:0043866">
    <property type="term" value="F:adenylyl-sulfate reductase (thioredoxin) activity"/>
    <property type="evidence" value="ECO:0007669"/>
    <property type="project" value="UniProtKB-EC"/>
</dbReference>
<dbReference type="Gene3D" id="3.40.50.620">
    <property type="entry name" value="HUPs"/>
    <property type="match status" value="1"/>
</dbReference>
<dbReference type="GO" id="GO:0004604">
    <property type="term" value="F:phosphoadenylyl-sulfate reductase (thioredoxin) activity"/>
    <property type="evidence" value="ECO:0007669"/>
    <property type="project" value="UniProtKB-UniRule"/>
</dbReference>
<dbReference type="HAMAP" id="MF_00063">
    <property type="entry name" value="CysH"/>
    <property type="match status" value="1"/>
</dbReference>
<comment type="catalytic activity">
    <reaction evidence="4">
        <text>[thioredoxin]-disulfide + sulfite + AMP + 2 H(+) = adenosine 5'-phosphosulfate + [thioredoxin]-dithiol</text>
        <dbReference type="Rhea" id="RHEA:21976"/>
        <dbReference type="Rhea" id="RHEA-COMP:10698"/>
        <dbReference type="Rhea" id="RHEA-COMP:10700"/>
        <dbReference type="ChEBI" id="CHEBI:15378"/>
        <dbReference type="ChEBI" id="CHEBI:17359"/>
        <dbReference type="ChEBI" id="CHEBI:29950"/>
        <dbReference type="ChEBI" id="CHEBI:50058"/>
        <dbReference type="ChEBI" id="CHEBI:58243"/>
        <dbReference type="ChEBI" id="CHEBI:456215"/>
        <dbReference type="EC" id="1.8.4.10"/>
    </reaction>
</comment>
<comment type="caution">
    <text evidence="6">The sequence shown here is derived from an EMBL/GenBank/DDBJ whole genome shotgun (WGS) entry which is preliminary data.</text>
</comment>
<keyword evidence="4" id="KW-0479">Metal-binding</keyword>
<dbReference type="GO" id="GO:0046872">
    <property type="term" value="F:metal ion binding"/>
    <property type="evidence" value="ECO:0007669"/>
    <property type="project" value="UniProtKB-KW"/>
</dbReference>
<dbReference type="GO" id="GO:0005737">
    <property type="term" value="C:cytoplasm"/>
    <property type="evidence" value="ECO:0007669"/>
    <property type="project" value="UniProtKB-SubCell"/>
</dbReference>
<gene>
    <name evidence="4" type="primary">cysH</name>
    <name evidence="6" type="ORF">CEY15_06070</name>
</gene>
<keyword evidence="4" id="KW-0408">Iron</keyword>
<dbReference type="SUPFAM" id="SSF52402">
    <property type="entry name" value="Adenine nucleotide alpha hydrolases-like"/>
    <property type="match status" value="1"/>
</dbReference>
<dbReference type="RefSeq" id="WP_017837640.1">
    <property type="nucleotide sequence ID" value="NZ_BAAAHZ010000014.1"/>
</dbReference>
<dbReference type="InterPro" id="IPR004511">
    <property type="entry name" value="PAPS/APS_Rdtase"/>
</dbReference>
<reference evidence="7" key="1">
    <citation type="submission" date="2017-09" db="EMBL/GenBank/DDBJ databases">
        <authorList>
            <person name="Zhang Y."/>
            <person name="Huang X."/>
            <person name="Liu J."/>
            <person name="Lu L."/>
            <person name="Peng K."/>
        </authorList>
    </citation>
    <scope>NUCLEOTIDE SEQUENCE [LARGE SCALE GENOMIC DNA]</scope>
    <source>
        <strain evidence="7">S-XJ-1</strain>
    </source>
</reference>
<keyword evidence="7" id="KW-1185">Reference proteome</keyword>
<feature type="binding site" evidence="4">
    <location>
        <position position="147"/>
    </location>
    <ligand>
        <name>[4Fe-4S] cluster</name>
        <dbReference type="ChEBI" id="CHEBI:49883"/>
    </ligand>
</feature>
<evidence type="ECO:0000256" key="4">
    <source>
        <dbReference type="HAMAP-Rule" id="MF_00063"/>
    </source>
</evidence>